<dbReference type="Pfam" id="PF20806">
    <property type="entry name" value="Integrin_A_Ig_3"/>
    <property type="match status" value="1"/>
</dbReference>
<organism evidence="9 10">
    <name type="scientific">Romanomermis culicivorax</name>
    <name type="common">Nematode worm</name>
    <dbReference type="NCBI Taxonomy" id="13658"/>
    <lineage>
        <taxon>Eukaryota</taxon>
        <taxon>Metazoa</taxon>
        <taxon>Ecdysozoa</taxon>
        <taxon>Nematoda</taxon>
        <taxon>Enoplea</taxon>
        <taxon>Dorylaimia</taxon>
        <taxon>Mermithida</taxon>
        <taxon>Mermithoidea</taxon>
        <taxon>Mermithidae</taxon>
        <taxon>Romanomermis</taxon>
    </lineage>
</organism>
<keyword evidence="7" id="KW-0812">Transmembrane</keyword>
<evidence type="ECO:0000256" key="2">
    <source>
        <dbReference type="ARBA" id="ARBA00007133"/>
    </source>
</evidence>
<keyword evidence="6" id="KW-0325">Glycoprotein</keyword>
<dbReference type="GO" id="GO:0016197">
    <property type="term" value="P:endosomal transport"/>
    <property type="evidence" value="ECO:0007669"/>
    <property type="project" value="TreeGrafter"/>
</dbReference>
<evidence type="ECO:0000313" key="9">
    <source>
        <dbReference type="Proteomes" id="UP000887565"/>
    </source>
</evidence>
<dbReference type="SUPFAM" id="SSF69179">
    <property type="entry name" value="Integrin domains"/>
    <property type="match status" value="1"/>
</dbReference>
<dbReference type="PROSITE" id="PS00242">
    <property type="entry name" value="INTEGRIN_ALPHA"/>
    <property type="match status" value="1"/>
</dbReference>
<proteinExistence type="inferred from homology"/>
<evidence type="ECO:0000313" key="10">
    <source>
        <dbReference type="WBParaSite" id="nRc.2.0.1.t17309-RA"/>
    </source>
</evidence>
<keyword evidence="9" id="KW-1185">Reference proteome</keyword>
<keyword evidence="5 7" id="KW-0472">Membrane</keyword>
<comment type="subcellular location">
    <subcellularLocation>
        <location evidence="1">Membrane</location>
        <topology evidence="1">Single-pass type I membrane protein</topology>
    </subcellularLocation>
</comment>
<evidence type="ECO:0000256" key="4">
    <source>
        <dbReference type="ARBA" id="ARBA00023037"/>
    </source>
</evidence>
<dbReference type="GO" id="GO:0031083">
    <property type="term" value="C:BLOC-1 complex"/>
    <property type="evidence" value="ECO:0007669"/>
    <property type="project" value="InterPro"/>
</dbReference>
<accession>A0A915ISY0</accession>
<sequence>TSFHGKWALYITDEPTITVANPAQTTPVTAKPCELAYKKEIVNPLQLKPSGGGSRINGQAPENGRKLIIGRQTRQLRIKPKEIFIHGSRQKQVTIDCNPSPRLRTAKCVSVRCPVKFLAHNGNATVTIISRLWNSTFVEDYRDVQDIDIISRANITVSIDNPIEESDYSNNYAFAVTKANPDAPTITEQAAIPLWIIILAILGGILLLLCITLLLWKCGFFNRRHHRDEILYKAEGMLSSLLKEHIAKQNVRKESLGCGLPNVYNISKFRILETCKNEALKSANHLTNTVIDALNSRVSVAYSNQRKLDVEAKKLQANVTSLVEQTAQWAKLVDNFNHVLKEIGDVETWSKSIEKDMSFINSYLENAYKCQQNSQ</sequence>
<evidence type="ECO:0000256" key="1">
    <source>
        <dbReference type="ARBA" id="ARBA00004479"/>
    </source>
</evidence>
<dbReference type="InterPro" id="IPR048286">
    <property type="entry name" value="Integrin_alpha_Ig-like_3"/>
</dbReference>
<dbReference type="InterPro" id="IPR032695">
    <property type="entry name" value="Integrin_dom_sf"/>
</dbReference>
<dbReference type="GO" id="GO:0016020">
    <property type="term" value="C:membrane"/>
    <property type="evidence" value="ECO:0007669"/>
    <property type="project" value="UniProtKB-SubCell"/>
</dbReference>
<feature type="transmembrane region" description="Helical" evidence="7">
    <location>
        <begin position="194"/>
        <end position="216"/>
    </location>
</feature>
<reference evidence="10" key="1">
    <citation type="submission" date="2022-11" db="UniProtKB">
        <authorList>
            <consortium name="WormBaseParasite"/>
        </authorList>
    </citation>
    <scope>IDENTIFICATION</scope>
</reference>
<dbReference type="Proteomes" id="UP000887565">
    <property type="component" value="Unplaced"/>
</dbReference>
<evidence type="ECO:0000256" key="7">
    <source>
        <dbReference type="SAM" id="Phobius"/>
    </source>
</evidence>
<evidence type="ECO:0000256" key="6">
    <source>
        <dbReference type="ARBA" id="ARBA00023180"/>
    </source>
</evidence>
<dbReference type="Pfam" id="PF06320">
    <property type="entry name" value="GCN5L1"/>
    <property type="match status" value="1"/>
</dbReference>
<feature type="domain" description="Integrin alpha third immunoglobulin-like" evidence="8">
    <location>
        <begin position="5"/>
        <end position="181"/>
    </location>
</feature>
<dbReference type="AlphaFoldDB" id="A0A915ISY0"/>
<comment type="similarity">
    <text evidence="2">Belongs to the BLOC1S1 family.</text>
</comment>
<dbReference type="PANTHER" id="PTHR13073">
    <property type="entry name" value="BLOC-1 COMPLEX SUBUNIT 1"/>
    <property type="match status" value="1"/>
</dbReference>
<evidence type="ECO:0000259" key="8">
    <source>
        <dbReference type="Pfam" id="PF20806"/>
    </source>
</evidence>
<name>A0A915ISY0_ROMCU</name>
<dbReference type="WBParaSite" id="nRc.2.0.1.t17309-RA">
    <property type="protein sequence ID" value="nRc.2.0.1.t17309-RA"/>
    <property type="gene ID" value="nRc.2.0.1.g17309"/>
</dbReference>
<keyword evidence="7" id="KW-1133">Transmembrane helix</keyword>
<evidence type="ECO:0000256" key="3">
    <source>
        <dbReference type="ARBA" id="ARBA00019577"/>
    </source>
</evidence>
<dbReference type="Gene3D" id="2.60.40.1530">
    <property type="entry name" value="ntegrin, alpha v. Chain A, domain 4"/>
    <property type="match status" value="1"/>
</dbReference>
<dbReference type="InterPro" id="IPR009395">
    <property type="entry name" value="BLOC1S1"/>
</dbReference>
<dbReference type="GO" id="GO:0007229">
    <property type="term" value="P:integrin-mediated signaling pathway"/>
    <property type="evidence" value="ECO:0007669"/>
    <property type="project" value="UniProtKB-KW"/>
</dbReference>
<keyword evidence="4" id="KW-0401">Integrin</keyword>
<evidence type="ECO:0000256" key="5">
    <source>
        <dbReference type="ARBA" id="ARBA00023136"/>
    </source>
</evidence>
<protein>
    <recommendedName>
        <fullName evidence="3">Biogenesis of lysosome-related organelles complex 1 subunit 1</fullName>
    </recommendedName>
</protein>
<dbReference type="Gene3D" id="1.20.5.930">
    <property type="entry name" value="Bicelle-embedded integrin alpha(iib) transmembrane segment"/>
    <property type="match status" value="1"/>
</dbReference>
<dbReference type="PANTHER" id="PTHR13073:SF0">
    <property type="entry name" value="BIOGENESIS OF LYSOSOME-RELATED ORGANELLES COMPLEX 1 SUBUNIT 1"/>
    <property type="match status" value="1"/>
</dbReference>
<dbReference type="InterPro" id="IPR018184">
    <property type="entry name" value="Integrin_alpha_C_CS"/>
</dbReference>